<evidence type="ECO:0000313" key="2">
    <source>
        <dbReference type="Proteomes" id="UP000247483"/>
    </source>
</evidence>
<sequence length="129" mass="13901">MKQYNDLSDEDKAKISFEEFYTDNQDYWYYAAVDTQLKANKQKGNNIGTMGIDVSKGIDMATAIITGIITVGSVPWLAEQIKLHTGHMGEDGKWETDDIASNLIAHAILGAVVAELQGYSALSGGVGAA</sequence>
<evidence type="ECO:0000313" key="1">
    <source>
        <dbReference type="EMBL" id="PXZ04765.1"/>
    </source>
</evidence>
<dbReference type="AlphaFoldDB" id="A0A2V4DVD9"/>
<reference evidence="1 2" key="1">
    <citation type="submission" date="2018-05" db="EMBL/GenBank/DDBJ databases">
        <title>Reference genomes for bee gut microbiota database.</title>
        <authorList>
            <person name="Ellegaard K.M."/>
        </authorList>
    </citation>
    <scope>NUCLEOTIDE SEQUENCE [LARGE SCALE GENOMIC DNA]</scope>
    <source>
        <strain evidence="1 2">ESL0177</strain>
    </source>
</reference>
<dbReference type="Proteomes" id="UP000247483">
    <property type="component" value="Unassembled WGS sequence"/>
</dbReference>
<gene>
    <name evidence="1" type="ORF">DKK79_10515</name>
</gene>
<dbReference type="RefSeq" id="WP_034884533.1">
    <property type="nucleotide sequence ID" value="NZ_QGLP01000005.1"/>
</dbReference>
<comment type="caution">
    <text evidence="1">The sequence shown here is derived from an EMBL/GenBank/DDBJ whole genome shotgun (WGS) entry which is preliminary data.</text>
</comment>
<organism evidence="1 2">
    <name type="scientific">Gilliamella apicola</name>
    <dbReference type="NCBI Taxonomy" id="1196095"/>
    <lineage>
        <taxon>Bacteria</taxon>
        <taxon>Pseudomonadati</taxon>
        <taxon>Pseudomonadota</taxon>
        <taxon>Gammaproteobacteria</taxon>
        <taxon>Orbales</taxon>
        <taxon>Orbaceae</taxon>
        <taxon>Gilliamella</taxon>
    </lineage>
</organism>
<accession>A0A2V4DVD9</accession>
<name>A0A2V4DVD9_9GAMM</name>
<protein>
    <submittedName>
        <fullName evidence="1">Uncharacterized protein</fullName>
    </submittedName>
</protein>
<dbReference type="EMBL" id="QGLP01000005">
    <property type="protein sequence ID" value="PXZ04765.1"/>
    <property type="molecule type" value="Genomic_DNA"/>
</dbReference>
<proteinExistence type="predicted"/>